<feature type="domain" description="SusD-like N-terminal" evidence="7">
    <location>
        <begin position="25"/>
        <end position="233"/>
    </location>
</feature>
<reference evidence="8" key="1">
    <citation type="submission" date="2022-10" db="EMBL/GenBank/DDBJ databases">
        <authorList>
            <person name="Yu W.X."/>
        </authorList>
    </citation>
    <scope>NUCLEOTIDE SEQUENCE</scope>
    <source>
        <strain evidence="8">AAT</strain>
    </source>
</reference>
<evidence type="ECO:0000313" key="8">
    <source>
        <dbReference type="EMBL" id="MCW3785833.1"/>
    </source>
</evidence>
<evidence type="ECO:0000313" key="9">
    <source>
        <dbReference type="Proteomes" id="UP001209229"/>
    </source>
</evidence>
<accession>A0AAE3SDV5</accession>
<evidence type="ECO:0000256" key="5">
    <source>
        <dbReference type="ARBA" id="ARBA00023237"/>
    </source>
</evidence>
<keyword evidence="5" id="KW-0998">Cell outer membrane</keyword>
<evidence type="ECO:0000256" key="1">
    <source>
        <dbReference type="ARBA" id="ARBA00004442"/>
    </source>
</evidence>
<dbReference type="Gene3D" id="1.25.40.390">
    <property type="match status" value="1"/>
</dbReference>
<evidence type="ECO:0000256" key="3">
    <source>
        <dbReference type="ARBA" id="ARBA00022729"/>
    </source>
</evidence>
<dbReference type="GO" id="GO:0009279">
    <property type="term" value="C:cell outer membrane"/>
    <property type="evidence" value="ECO:0007669"/>
    <property type="project" value="UniProtKB-SubCell"/>
</dbReference>
<organism evidence="8 9">
    <name type="scientific">Plebeiibacterium sediminum</name>
    <dbReference type="NCBI Taxonomy" id="2992112"/>
    <lineage>
        <taxon>Bacteria</taxon>
        <taxon>Pseudomonadati</taxon>
        <taxon>Bacteroidota</taxon>
        <taxon>Bacteroidia</taxon>
        <taxon>Marinilabiliales</taxon>
        <taxon>Marinilabiliaceae</taxon>
        <taxon>Plebeiibacterium</taxon>
    </lineage>
</organism>
<dbReference type="InterPro" id="IPR012944">
    <property type="entry name" value="SusD_RagB_dom"/>
</dbReference>
<dbReference type="AlphaFoldDB" id="A0AAE3SDV5"/>
<name>A0AAE3SDV5_9BACT</name>
<feature type="domain" description="RagB/SusD" evidence="6">
    <location>
        <begin position="336"/>
        <end position="643"/>
    </location>
</feature>
<dbReference type="InterPro" id="IPR011990">
    <property type="entry name" value="TPR-like_helical_dom_sf"/>
</dbReference>
<dbReference type="Pfam" id="PF14322">
    <property type="entry name" value="SusD-like_3"/>
    <property type="match status" value="1"/>
</dbReference>
<keyword evidence="4" id="KW-0472">Membrane</keyword>
<keyword evidence="9" id="KW-1185">Reference proteome</keyword>
<sequence>MMKYLKISFYALFLLGILGIVSCEDYLDKSPESDIDPTEPFENFRNFQGFTEELYACIPVYTAYSWHNSFNLGEEVYWDQSATTALANMIDRGNYWGWSGEFYSGFKKTDDVVNKVKSTNNQDKGYLWSFCWYGIRKTNIGIENLDLLTDATQEEKDLIAGQLYFFRGWFHLELMKYWGGLPYIDQVLPSDVPIRIPRLTYQETADKVSEDLRKAAELLPVDWDDTEAGTFTKGNNMQRANKIMALAYLGKNLLFAGSPLMNEASGGSATYNEQYCQEAADVLGQALSLSESTGRYGLVPFSEYSNLFYTQNSRGKIPGFSSNGNIQETIFWENATNAATRFRWNQINDYISKDLSQGGYYISPTANYAFDNYGMANGLPINESRDVTLSDAESGYSSEYPWKDRDPRFYNDYVIDGERCSASESLDEGIQFASLYSEGHARNIPSNPGRSNLTGLALTKWRPRLAEKNTESLTMTNNCVVLSLMRLADVYLMYAEATAVGYGVNQSAGTYSKTAVDAINVIRDRAGVGRVASKFTSSLDGFMSEVRRERAVELAFEGHRFADLRRWKLLDKSPYNLKCSLEFERDPEGLTGAALAENYKDAKVLNLSMNVIFERQFTAKHYWFPFVNEDVTIYKEFGQNPGW</sequence>
<gene>
    <name evidence="8" type="ORF">OM075_05110</name>
</gene>
<keyword evidence="3" id="KW-0732">Signal</keyword>
<dbReference type="RefSeq" id="WP_301189404.1">
    <property type="nucleotide sequence ID" value="NZ_JAPDPJ010000006.1"/>
</dbReference>
<proteinExistence type="inferred from homology"/>
<evidence type="ECO:0000259" key="6">
    <source>
        <dbReference type="Pfam" id="PF07980"/>
    </source>
</evidence>
<dbReference type="Pfam" id="PF07980">
    <property type="entry name" value="SusD_RagB"/>
    <property type="match status" value="1"/>
</dbReference>
<evidence type="ECO:0000259" key="7">
    <source>
        <dbReference type="Pfam" id="PF14322"/>
    </source>
</evidence>
<evidence type="ECO:0000256" key="2">
    <source>
        <dbReference type="ARBA" id="ARBA00006275"/>
    </source>
</evidence>
<evidence type="ECO:0000256" key="4">
    <source>
        <dbReference type="ARBA" id="ARBA00023136"/>
    </source>
</evidence>
<comment type="similarity">
    <text evidence="2">Belongs to the SusD family.</text>
</comment>
<dbReference type="EMBL" id="JAPDPJ010000006">
    <property type="protein sequence ID" value="MCW3785833.1"/>
    <property type="molecule type" value="Genomic_DNA"/>
</dbReference>
<dbReference type="PROSITE" id="PS51257">
    <property type="entry name" value="PROKAR_LIPOPROTEIN"/>
    <property type="match status" value="1"/>
</dbReference>
<dbReference type="Proteomes" id="UP001209229">
    <property type="component" value="Unassembled WGS sequence"/>
</dbReference>
<dbReference type="SUPFAM" id="SSF48452">
    <property type="entry name" value="TPR-like"/>
    <property type="match status" value="1"/>
</dbReference>
<comment type="subcellular location">
    <subcellularLocation>
        <location evidence="1">Cell outer membrane</location>
    </subcellularLocation>
</comment>
<protein>
    <submittedName>
        <fullName evidence="8">RagB/SusD family nutrient uptake outer membrane protein</fullName>
    </submittedName>
</protein>
<dbReference type="InterPro" id="IPR033985">
    <property type="entry name" value="SusD-like_N"/>
</dbReference>
<comment type="caution">
    <text evidence="8">The sequence shown here is derived from an EMBL/GenBank/DDBJ whole genome shotgun (WGS) entry which is preliminary data.</text>
</comment>